<name>A0ABQ9X682_9EUKA</name>
<gene>
    <name evidence="1" type="ORF">BLNAU_17762</name>
</gene>
<dbReference type="Proteomes" id="UP001281761">
    <property type="component" value="Unassembled WGS sequence"/>
</dbReference>
<dbReference type="EMBL" id="JARBJD010000205">
    <property type="protein sequence ID" value="KAK2947286.1"/>
    <property type="molecule type" value="Genomic_DNA"/>
</dbReference>
<sequence length="130" mass="14987">MSSSSPQVTGVAKKRKYKPLNKTYKYIAVRLKTELCLSFSESGSCPNVRMLTVLRNCVHLFDQTSEKIFLVRNSTIRHSCADMEGVVDTLTTLLLRDQPHHLLLQFHRQSLPNPPRNLSHSFFHCPRRHV</sequence>
<protein>
    <submittedName>
        <fullName evidence="1">Uncharacterized protein</fullName>
    </submittedName>
</protein>
<evidence type="ECO:0000313" key="1">
    <source>
        <dbReference type="EMBL" id="KAK2947286.1"/>
    </source>
</evidence>
<evidence type="ECO:0000313" key="2">
    <source>
        <dbReference type="Proteomes" id="UP001281761"/>
    </source>
</evidence>
<reference evidence="1 2" key="1">
    <citation type="journal article" date="2022" name="bioRxiv">
        <title>Genomics of Preaxostyla Flagellates Illuminates Evolutionary Transitions and the Path Towards Mitochondrial Loss.</title>
        <authorList>
            <person name="Novak L.V.F."/>
            <person name="Treitli S.C."/>
            <person name="Pyrih J."/>
            <person name="Halakuc P."/>
            <person name="Pipaliya S.V."/>
            <person name="Vacek V."/>
            <person name="Brzon O."/>
            <person name="Soukal P."/>
            <person name="Eme L."/>
            <person name="Dacks J.B."/>
            <person name="Karnkowska A."/>
            <person name="Elias M."/>
            <person name="Hampl V."/>
        </authorList>
    </citation>
    <scope>NUCLEOTIDE SEQUENCE [LARGE SCALE GENOMIC DNA]</scope>
    <source>
        <strain evidence="1">NAU3</strain>
        <tissue evidence="1">Gut</tissue>
    </source>
</reference>
<organism evidence="1 2">
    <name type="scientific">Blattamonas nauphoetae</name>
    <dbReference type="NCBI Taxonomy" id="2049346"/>
    <lineage>
        <taxon>Eukaryota</taxon>
        <taxon>Metamonada</taxon>
        <taxon>Preaxostyla</taxon>
        <taxon>Oxymonadida</taxon>
        <taxon>Blattamonas</taxon>
    </lineage>
</organism>
<accession>A0ABQ9X682</accession>
<keyword evidence="2" id="KW-1185">Reference proteome</keyword>
<proteinExistence type="predicted"/>
<comment type="caution">
    <text evidence="1">The sequence shown here is derived from an EMBL/GenBank/DDBJ whole genome shotgun (WGS) entry which is preliminary data.</text>
</comment>